<dbReference type="InterPro" id="IPR013818">
    <property type="entry name" value="Lipase"/>
</dbReference>
<name>A0A6G0ZHD8_APHCR</name>
<comment type="subcellular location">
    <subcellularLocation>
        <location evidence="1">Secreted</location>
    </subcellularLocation>
</comment>
<organism evidence="6 7">
    <name type="scientific">Aphis craccivora</name>
    <name type="common">Cowpea aphid</name>
    <dbReference type="NCBI Taxonomy" id="307492"/>
    <lineage>
        <taxon>Eukaryota</taxon>
        <taxon>Metazoa</taxon>
        <taxon>Ecdysozoa</taxon>
        <taxon>Arthropoda</taxon>
        <taxon>Hexapoda</taxon>
        <taxon>Insecta</taxon>
        <taxon>Pterygota</taxon>
        <taxon>Neoptera</taxon>
        <taxon>Paraneoptera</taxon>
        <taxon>Hemiptera</taxon>
        <taxon>Sternorrhyncha</taxon>
        <taxon>Aphidomorpha</taxon>
        <taxon>Aphidoidea</taxon>
        <taxon>Aphididae</taxon>
        <taxon>Aphidini</taxon>
        <taxon>Aphis</taxon>
        <taxon>Aphis</taxon>
    </lineage>
</organism>
<sequence length="384" mass="44133">MKSAHGDDQLIKNQDLTLKEMDFSYEKLKIYNMSNHLSYWLYTREQLRGELLNMSDPSMIKSTNFNAKNPIKILVHDWLGSFYDKEYFCSHIMKTYLRAERCNVICVDWKQLTYDLFYASAKINVKYIGYDIAKVLNILTNNMKVGSENIHLIGHGMGAHIVGYTGKKLNGQIPRITGLDPVLPLYENTDPKYRINKNDATFVDIIHTNGNSFGLFKSLGHIDFYPSGGKSQLNCKVLDKVTGGACSHAKAIEYFAHSILFKEEYKSFQCASWREFRVGECGEYANSTYMGEHVDKKYSGRKCVWRENIISVNQCQNDVSKTTTDKPEVIIYESRISTGYQIITTVSVDEKVSDMFIVYIDIPEYWNCNIVIINRPFSTQINVV</sequence>
<evidence type="ECO:0000256" key="1">
    <source>
        <dbReference type="ARBA" id="ARBA00004613"/>
    </source>
</evidence>
<dbReference type="Proteomes" id="UP000478052">
    <property type="component" value="Unassembled WGS sequence"/>
</dbReference>
<dbReference type="OrthoDB" id="199913at2759"/>
<accession>A0A6G0ZHD8</accession>
<dbReference type="PANTHER" id="PTHR11610">
    <property type="entry name" value="LIPASE"/>
    <property type="match status" value="1"/>
</dbReference>
<dbReference type="Pfam" id="PF00151">
    <property type="entry name" value="Lipase"/>
    <property type="match status" value="1"/>
</dbReference>
<dbReference type="GO" id="GO:0016298">
    <property type="term" value="F:lipase activity"/>
    <property type="evidence" value="ECO:0007669"/>
    <property type="project" value="InterPro"/>
</dbReference>
<keyword evidence="7" id="KW-1185">Reference proteome</keyword>
<dbReference type="GO" id="GO:0005615">
    <property type="term" value="C:extracellular space"/>
    <property type="evidence" value="ECO:0007669"/>
    <property type="project" value="TreeGrafter"/>
</dbReference>
<dbReference type="InterPro" id="IPR033906">
    <property type="entry name" value="Lipase_N"/>
</dbReference>
<dbReference type="InterPro" id="IPR029058">
    <property type="entry name" value="AB_hydrolase_fold"/>
</dbReference>
<reference evidence="6 7" key="1">
    <citation type="submission" date="2019-08" db="EMBL/GenBank/DDBJ databases">
        <title>Whole genome of Aphis craccivora.</title>
        <authorList>
            <person name="Voronova N.V."/>
            <person name="Shulinski R.S."/>
            <person name="Bandarenka Y.V."/>
            <person name="Zhorov D.G."/>
            <person name="Warner D."/>
        </authorList>
    </citation>
    <scope>NUCLEOTIDE SEQUENCE [LARGE SCALE GENOMIC DNA]</scope>
    <source>
        <strain evidence="6">180601</strain>
        <tissue evidence="6">Whole Body</tissue>
    </source>
</reference>
<gene>
    <name evidence="6" type="ORF">FWK35_00006238</name>
</gene>
<evidence type="ECO:0000259" key="5">
    <source>
        <dbReference type="Pfam" id="PF00151"/>
    </source>
</evidence>
<comment type="similarity">
    <text evidence="2 4">Belongs to the AB hydrolase superfamily. Lipase family.</text>
</comment>
<evidence type="ECO:0000313" key="6">
    <source>
        <dbReference type="EMBL" id="KAF0770489.1"/>
    </source>
</evidence>
<protein>
    <submittedName>
        <fullName evidence="6">Pancreatic lipase-related protein 2-like</fullName>
    </submittedName>
</protein>
<dbReference type="GO" id="GO:0016042">
    <property type="term" value="P:lipid catabolic process"/>
    <property type="evidence" value="ECO:0007669"/>
    <property type="project" value="TreeGrafter"/>
</dbReference>
<dbReference type="SUPFAM" id="SSF53474">
    <property type="entry name" value="alpha/beta-Hydrolases"/>
    <property type="match status" value="1"/>
</dbReference>
<dbReference type="CDD" id="cd00707">
    <property type="entry name" value="Pancreat_lipase_like"/>
    <property type="match status" value="1"/>
</dbReference>
<dbReference type="Gene3D" id="3.40.50.1820">
    <property type="entry name" value="alpha/beta hydrolase"/>
    <property type="match status" value="1"/>
</dbReference>
<keyword evidence="3" id="KW-0964">Secreted</keyword>
<feature type="domain" description="Lipase" evidence="5">
    <location>
        <begin position="36"/>
        <end position="298"/>
    </location>
</feature>
<comment type="caution">
    <text evidence="6">The sequence shown here is derived from an EMBL/GenBank/DDBJ whole genome shotgun (WGS) entry which is preliminary data.</text>
</comment>
<evidence type="ECO:0000256" key="3">
    <source>
        <dbReference type="ARBA" id="ARBA00022525"/>
    </source>
</evidence>
<dbReference type="InterPro" id="IPR000734">
    <property type="entry name" value="TAG_lipase"/>
</dbReference>
<evidence type="ECO:0000256" key="4">
    <source>
        <dbReference type="RuleBase" id="RU004262"/>
    </source>
</evidence>
<evidence type="ECO:0000256" key="2">
    <source>
        <dbReference type="ARBA" id="ARBA00010701"/>
    </source>
</evidence>
<proteinExistence type="inferred from homology"/>
<dbReference type="AlphaFoldDB" id="A0A6G0ZHD8"/>
<dbReference type="EMBL" id="VUJU01000425">
    <property type="protein sequence ID" value="KAF0770489.1"/>
    <property type="molecule type" value="Genomic_DNA"/>
</dbReference>
<evidence type="ECO:0000313" key="7">
    <source>
        <dbReference type="Proteomes" id="UP000478052"/>
    </source>
</evidence>